<evidence type="ECO:0000313" key="4">
    <source>
        <dbReference type="EMBL" id="QDU36987.1"/>
    </source>
</evidence>
<keyword evidence="5" id="KW-1185">Reference proteome</keyword>
<sequence length="274" mass="29290" precursor="true">MSRHTIPALALACTLALLTGTLPADDTPPSPEGSSISASDFLPPIQPSTPVEPTNVPTNPYTQLLKISSGEAANDTPPLFIPAEIDWSTVNQTDDQSEPADEEELDESAAWEREFEANTGPPPSRARAIALAVLIISAFGVGVGLIVAACILPLHLADRGRDRQLASRAGEEAPALLTCPISGETTDSLKQYRLPVVIVCLGIAFAIRTEETVASPAQMRKTILQSFLFNLPVGNFLTLVMAPSLALMYLRTFERGHSSRLLDPKVGALRERTA</sequence>
<dbReference type="Proteomes" id="UP000320496">
    <property type="component" value="Chromosome"/>
</dbReference>
<keyword evidence="2" id="KW-0812">Transmembrane</keyword>
<keyword evidence="2" id="KW-1133">Transmembrane helix</keyword>
<dbReference type="OrthoDB" id="10002588at2"/>
<accession>A0A517Z3H8</accession>
<feature type="transmembrane region" description="Helical" evidence="2">
    <location>
        <begin position="128"/>
        <end position="154"/>
    </location>
</feature>
<feature type="region of interest" description="Disordered" evidence="1">
    <location>
        <begin position="23"/>
        <end position="58"/>
    </location>
</feature>
<dbReference type="KEGG" id="mri:Mal4_12900"/>
<dbReference type="RefSeq" id="WP_145367622.1">
    <property type="nucleotide sequence ID" value="NZ_CP036275.1"/>
</dbReference>
<keyword evidence="2" id="KW-0472">Membrane</keyword>
<keyword evidence="3" id="KW-0732">Signal</keyword>
<name>A0A517Z3H8_9PLAN</name>
<proteinExistence type="predicted"/>
<dbReference type="EMBL" id="CP036275">
    <property type="protein sequence ID" value="QDU36987.1"/>
    <property type="molecule type" value="Genomic_DNA"/>
</dbReference>
<evidence type="ECO:0000313" key="5">
    <source>
        <dbReference type="Proteomes" id="UP000320496"/>
    </source>
</evidence>
<evidence type="ECO:0000256" key="2">
    <source>
        <dbReference type="SAM" id="Phobius"/>
    </source>
</evidence>
<reference evidence="4 5" key="1">
    <citation type="submission" date="2019-02" db="EMBL/GenBank/DDBJ databases">
        <title>Deep-cultivation of Planctomycetes and their phenomic and genomic characterization uncovers novel biology.</title>
        <authorList>
            <person name="Wiegand S."/>
            <person name="Jogler M."/>
            <person name="Boedeker C."/>
            <person name="Pinto D."/>
            <person name="Vollmers J."/>
            <person name="Rivas-Marin E."/>
            <person name="Kohn T."/>
            <person name="Peeters S.H."/>
            <person name="Heuer A."/>
            <person name="Rast P."/>
            <person name="Oberbeckmann S."/>
            <person name="Bunk B."/>
            <person name="Jeske O."/>
            <person name="Meyerdierks A."/>
            <person name="Storesund J.E."/>
            <person name="Kallscheuer N."/>
            <person name="Luecker S."/>
            <person name="Lage O.M."/>
            <person name="Pohl T."/>
            <person name="Merkel B.J."/>
            <person name="Hornburger P."/>
            <person name="Mueller R.-W."/>
            <person name="Bruemmer F."/>
            <person name="Labrenz M."/>
            <person name="Spormann A.M."/>
            <person name="Op den Camp H."/>
            <person name="Overmann J."/>
            <person name="Amann R."/>
            <person name="Jetten M.S.M."/>
            <person name="Mascher T."/>
            <person name="Medema M.H."/>
            <person name="Devos D.P."/>
            <person name="Kaster A.-K."/>
            <person name="Ovreas L."/>
            <person name="Rohde M."/>
            <person name="Galperin M.Y."/>
            <person name="Jogler C."/>
        </authorList>
    </citation>
    <scope>NUCLEOTIDE SEQUENCE [LARGE SCALE GENOMIC DNA]</scope>
    <source>
        <strain evidence="4 5">Mal4</strain>
    </source>
</reference>
<feature type="chain" id="PRO_5022084904" evidence="3">
    <location>
        <begin position="25"/>
        <end position="274"/>
    </location>
</feature>
<feature type="transmembrane region" description="Helical" evidence="2">
    <location>
        <begin position="229"/>
        <end position="250"/>
    </location>
</feature>
<feature type="signal peptide" evidence="3">
    <location>
        <begin position="1"/>
        <end position="24"/>
    </location>
</feature>
<protein>
    <submittedName>
        <fullName evidence="4">Uncharacterized protein</fullName>
    </submittedName>
</protein>
<gene>
    <name evidence="4" type="ORF">Mal4_12900</name>
</gene>
<evidence type="ECO:0000256" key="1">
    <source>
        <dbReference type="SAM" id="MobiDB-lite"/>
    </source>
</evidence>
<evidence type="ECO:0000256" key="3">
    <source>
        <dbReference type="SAM" id="SignalP"/>
    </source>
</evidence>
<organism evidence="4 5">
    <name type="scientific">Maioricimonas rarisocia</name>
    <dbReference type="NCBI Taxonomy" id="2528026"/>
    <lineage>
        <taxon>Bacteria</taxon>
        <taxon>Pseudomonadati</taxon>
        <taxon>Planctomycetota</taxon>
        <taxon>Planctomycetia</taxon>
        <taxon>Planctomycetales</taxon>
        <taxon>Planctomycetaceae</taxon>
        <taxon>Maioricimonas</taxon>
    </lineage>
</organism>
<feature type="compositionally biased region" description="Low complexity" evidence="1">
    <location>
        <begin position="49"/>
        <end position="58"/>
    </location>
</feature>
<dbReference type="AlphaFoldDB" id="A0A517Z3H8"/>